<keyword evidence="5" id="KW-1185">Reference proteome</keyword>
<dbReference type="SMART" id="SM00257">
    <property type="entry name" value="LysM"/>
    <property type="match status" value="1"/>
</dbReference>
<proteinExistence type="predicted"/>
<dbReference type="Pfam" id="PF01476">
    <property type="entry name" value="LysM"/>
    <property type="match status" value="1"/>
</dbReference>
<dbReference type="EMBL" id="CP003257">
    <property type="protein sequence ID" value="AEX85239.1"/>
    <property type="molecule type" value="Genomic_DNA"/>
</dbReference>
<sequence>MRRYVILIIMIIFSILSFSITFMKSNEGYYELPSYKNFYNITFNENLFDYNMPLLVANLIYKDKEYYMPYTKYLYNNNEVFVMGIINTEREIQKDGFVIQKTDDVLKKYSKEIRNSNISILILYENISVHGEIISSESTDMSGFNDFSFIIRDTNPRDFYAIDENVFEKYYQKPILKDDYIYYKIKEGDTLYKISRIFGVSVDYLLKVNNLKKPELIKKDMYIIVGNANNIKLKGE</sequence>
<dbReference type="SUPFAM" id="SSF54106">
    <property type="entry name" value="LysM domain"/>
    <property type="match status" value="1"/>
</dbReference>
<keyword evidence="1" id="KW-0472">Membrane</keyword>
<feature type="domain" description="HTH cro/C1-type" evidence="2">
    <location>
        <begin position="189"/>
        <end position="205"/>
    </location>
</feature>
<keyword evidence="1" id="KW-1133">Transmembrane helix</keyword>
<dbReference type="RefSeq" id="WP_014296311.1">
    <property type="nucleotide sequence ID" value="NC_016751.1"/>
</dbReference>
<dbReference type="HOGENOM" id="CLU_1174297_0_0_0"/>
<evidence type="ECO:0000259" key="2">
    <source>
        <dbReference type="PROSITE" id="PS50943"/>
    </source>
</evidence>
<dbReference type="InterPro" id="IPR018392">
    <property type="entry name" value="LysM"/>
</dbReference>
<dbReference type="CDD" id="cd00118">
    <property type="entry name" value="LysM"/>
    <property type="match status" value="1"/>
</dbReference>
<dbReference type="AlphaFoldDB" id="H2J6X4"/>
<protein>
    <submittedName>
        <fullName evidence="4">LysM domain-containing protein</fullName>
    </submittedName>
</protein>
<organism evidence="4 5">
    <name type="scientific">Marinitoga piezophila (strain DSM 14283 / JCM 11233 / KA3)</name>
    <dbReference type="NCBI Taxonomy" id="443254"/>
    <lineage>
        <taxon>Bacteria</taxon>
        <taxon>Thermotogati</taxon>
        <taxon>Thermotogota</taxon>
        <taxon>Thermotogae</taxon>
        <taxon>Petrotogales</taxon>
        <taxon>Petrotogaceae</taxon>
        <taxon>Marinitoga</taxon>
    </lineage>
</organism>
<name>H2J6X4_MARPK</name>
<dbReference type="PROSITE" id="PS50943">
    <property type="entry name" value="HTH_CROC1"/>
    <property type="match status" value="1"/>
</dbReference>
<dbReference type="PROSITE" id="PS51782">
    <property type="entry name" value="LYSM"/>
    <property type="match status" value="1"/>
</dbReference>
<dbReference type="KEGG" id="mpz:Marpi_0815"/>
<evidence type="ECO:0000256" key="1">
    <source>
        <dbReference type="SAM" id="Phobius"/>
    </source>
</evidence>
<dbReference type="InterPro" id="IPR001387">
    <property type="entry name" value="Cro/C1-type_HTH"/>
</dbReference>
<feature type="domain" description="LysM" evidence="3">
    <location>
        <begin position="181"/>
        <end position="225"/>
    </location>
</feature>
<gene>
    <name evidence="4" type="ordered locus">Marpi_0815</name>
</gene>
<dbReference type="Gene3D" id="3.10.350.10">
    <property type="entry name" value="LysM domain"/>
    <property type="match status" value="1"/>
</dbReference>
<feature type="transmembrane region" description="Helical" evidence="1">
    <location>
        <begin position="5"/>
        <end position="23"/>
    </location>
</feature>
<evidence type="ECO:0000259" key="3">
    <source>
        <dbReference type="PROSITE" id="PS51782"/>
    </source>
</evidence>
<dbReference type="InterPro" id="IPR036779">
    <property type="entry name" value="LysM_dom_sf"/>
</dbReference>
<dbReference type="Proteomes" id="UP000007161">
    <property type="component" value="Chromosome"/>
</dbReference>
<evidence type="ECO:0000313" key="4">
    <source>
        <dbReference type="EMBL" id="AEX85239.1"/>
    </source>
</evidence>
<dbReference type="STRING" id="443254.Marpi_0815"/>
<reference evidence="5" key="2">
    <citation type="submission" date="2012-01" db="EMBL/GenBank/DDBJ databases">
        <title>Complete sequence of chromosome of Marinitoga piezophila KA3.</title>
        <authorList>
            <person name="Lucas S."/>
            <person name="Han J."/>
            <person name="Lapidus A."/>
            <person name="Cheng J.-F."/>
            <person name="Goodwin L."/>
            <person name="Pitluck S."/>
            <person name="Peters L."/>
            <person name="Mikhailova N."/>
            <person name="Teshima H."/>
            <person name="Detter J.C."/>
            <person name="Han C."/>
            <person name="Tapia R."/>
            <person name="Land M."/>
            <person name="Hauser L."/>
            <person name="Kyrpides N."/>
            <person name="Ivanova N."/>
            <person name="Pagani I."/>
            <person name="Jebbar M."/>
            <person name="Vannier P."/>
            <person name="Oger P."/>
            <person name="Cario A."/>
            <person name="Bartlett D."/>
            <person name="Noll K.M."/>
            <person name="Woyke T."/>
        </authorList>
    </citation>
    <scope>NUCLEOTIDE SEQUENCE [LARGE SCALE GENOMIC DNA]</scope>
    <source>
        <strain evidence="5">DSM 14283 / JCM 11233 / KA3</strain>
    </source>
</reference>
<keyword evidence="1" id="KW-0812">Transmembrane</keyword>
<dbReference type="eggNOG" id="COG1388">
    <property type="taxonomic scope" value="Bacteria"/>
</dbReference>
<accession>H2J6X4</accession>
<reference evidence="4 5" key="1">
    <citation type="journal article" date="2012" name="J. Bacteriol.">
        <title>Complete Genome Sequence of the Thermophilic, Piezophilic, Heterotrophic Bacterium Marinitoga piezophila KA3.</title>
        <authorList>
            <person name="Lucas S."/>
            <person name="Han J."/>
            <person name="Lapidus A."/>
            <person name="Cheng J.F."/>
            <person name="Goodwin L.A."/>
            <person name="Pitluck S."/>
            <person name="Peters L."/>
            <person name="Mikhailova N."/>
            <person name="Teshima H."/>
            <person name="Detter J.C."/>
            <person name="Han C."/>
            <person name="Tapia R."/>
            <person name="Land M."/>
            <person name="Hauser L."/>
            <person name="Kyrpides N.C."/>
            <person name="Ivanova N."/>
            <person name="Pagani I."/>
            <person name="Vannier P."/>
            <person name="Oger P."/>
            <person name="Bartlett D.H."/>
            <person name="Noll K.M."/>
            <person name="Woyke T."/>
            <person name="Jebbar M."/>
        </authorList>
    </citation>
    <scope>NUCLEOTIDE SEQUENCE [LARGE SCALE GENOMIC DNA]</scope>
    <source>
        <strain evidence="5">DSM 14283 / JCM 11233 / KA3</strain>
    </source>
</reference>
<evidence type="ECO:0000313" key="5">
    <source>
        <dbReference type="Proteomes" id="UP000007161"/>
    </source>
</evidence>